<evidence type="ECO:0000256" key="1">
    <source>
        <dbReference type="ARBA" id="ARBA00001913"/>
    </source>
</evidence>
<keyword evidence="4" id="KW-0378">Hydrolase</keyword>
<evidence type="ECO:0000256" key="7">
    <source>
        <dbReference type="SAM" id="MobiDB-lite"/>
    </source>
</evidence>
<reference evidence="10" key="1">
    <citation type="journal article" date="2023" name="G3 (Bethesda)">
        <title>A reference genome for the long-term kleptoplast-retaining sea slug Elysia crispata morphotype clarki.</title>
        <authorList>
            <person name="Eastman K.E."/>
            <person name="Pendleton A.L."/>
            <person name="Shaikh M.A."/>
            <person name="Suttiyut T."/>
            <person name="Ogas R."/>
            <person name="Tomko P."/>
            <person name="Gavelis G."/>
            <person name="Widhalm J.R."/>
            <person name="Wisecaver J.H."/>
        </authorList>
    </citation>
    <scope>NUCLEOTIDE SEQUENCE</scope>
    <source>
        <strain evidence="10">ECLA1</strain>
    </source>
</reference>
<evidence type="ECO:0000256" key="6">
    <source>
        <dbReference type="ARBA" id="ARBA00023180"/>
    </source>
</evidence>
<dbReference type="SUPFAM" id="SSF53649">
    <property type="entry name" value="Alkaline phosphatase-like"/>
    <property type="match status" value="1"/>
</dbReference>
<sequence length="537" mass="59598">MCKNRLLTLFVVICNLVLGLASAGKAPNIVFILADDLGWHDVGFHGSEIKTPNIDKLAYDGVILNNYYVQPICTPTRGAIMSGKYPIHTGLQHYVIAGSQPYGMPLSVTTLPQHLKALGYNTHMVGKWHLGMFKEDYLPENRGFESHFGYYMGHGDYFDHHSTDGYVGYDLHFNGETAWNYSEVYSTEFYTRHAENIIKSHNKSKPLFLYLAHQAVHAGNGNDPIQAPQKYIERFPYIKNVPRRMFAGVVSALDDSVGAVYQALQDANMADNTIIVFSTDNGGPTDHYDQNAACNWPLKGNKNTLWEGGVRGVGFVHSPLIHSPGRIVNGMIHVVDWLPTLLQAAKGEGLKYQDQGENELDLDGIGMWAEIAGSSGNNAWPRQEVLLNIDPVSKFGGIIVGDHKLVYGNVPVSGWYPPPDGTTDDMEEKVDYTSSAQNTLFFRPEGKSLYSGPISIECGLMPLNATKECQPQEFPCLFNLKEDPCEYHNLASVLPELVVTLQDRLSKYALTMVPPGNKPQDPKGNPQLHGGVWKPWM</sequence>
<protein>
    <recommendedName>
        <fullName evidence="9">Sulfatase N-terminal domain-containing protein</fullName>
    </recommendedName>
</protein>
<dbReference type="PANTHER" id="PTHR10342">
    <property type="entry name" value="ARYLSULFATASE"/>
    <property type="match status" value="1"/>
</dbReference>
<evidence type="ECO:0000256" key="5">
    <source>
        <dbReference type="ARBA" id="ARBA00022837"/>
    </source>
</evidence>
<evidence type="ECO:0000256" key="2">
    <source>
        <dbReference type="ARBA" id="ARBA00008779"/>
    </source>
</evidence>
<feature type="domain" description="Sulfatase N-terminal" evidence="9">
    <location>
        <begin position="27"/>
        <end position="345"/>
    </location>
</feature>
<dbReference type="Gene3D" id="3.40.720.10">
    <property type="entry name" value="Alkaline Phosphatase, subunit A"/>
    <property type="match status" value="1"/>
</dbReference>
<dbReference type="Proteomes" id="UP001283361">
    <property type="component" value="Unassembled WGS sequence"/>
</dbReference>
<name>A0AAE1DB34_9GAST</name>
<feature type="region of interest" description="Disordered" evidence="7">
    <location>
        <begin position="515"/>
        <end position="537"/>
    </location>
</feature>
<evidence type="ECO:0000313" key="10">
    <source>
        <dbReference type="EMBL" id="KAK3763981.1"/>
    </source>
</evidence>
<evidence type="ECO:0000256" key="8">
    <source>
        <dbReference type="SAM" id="SignalP"/>
    </source>
</evidence>
<comment type="cofactor">
    <cofactor evidence="1">
        <name>Ca(2+)</name>
        <dbReference type="ChEBI" id="CHEBI:29108"/>
    </cofactor>
</comment>
<dbReference type="AlphaFoldDB" id="A0AAE1DB34"/>
<keyword evidence="5" id="KW-0106">Calcium</keyword>
<evidence type="ECO:0000256" key="3">
    <source>
        <dbReference type="ARBA" id="ARBA00022723"/>
    </source>
</evidence>
<feature type="signal peptide" evidence="8">
    <location>
        <begin position="1"/>
        <end position="23"/>
    </location>
</feature>
<dbReference type="InterPro" id="IPR000917">
    <property type="entry name" value="Sulfatase_N"/>
</dbReference>
<dbReference type="InterPro" id="IPR017850">
    <property type="entry name" value="Alkaline_phosphatase_core_sf"/>
</dbReference>
<keyword evidence="3" id="KW-0479">Metal-binding</keyword>
<gene>
    <name evidence="10" type="ORF">RRG08_024036</name>
</gene>
<dbReference type="PROSITE" id="PS00149">
    <property type="entry name" value="SULFATASE_2"/>
    <property type="match status" value="1"/>
</dbReference>
<keyword evidence="8" id="KW-0732">Signal</keyword>
<dbReference type="GO" id="GO:0046872">
    <property type="term" value="F:metal ion binding"/>
    <property type="evidence" value="ECO:0007669"/>
    <property type="project" value="UniProtKB-KW"/>
</dbReference>
<feature type="chain" id="PRO_5042256724" description="Sulfatase N-terminal domain-containing protein" evidence="8">
    <location>
        <begin position="24"/>
        <end position="537"/>
    </location>
</feature>
<evidence type="ECO:0000313" key="11">
    <source>
        <dbReference type="Proteomes" id="UP001283361"/>
    </source>
</evidence>
<keyword evidence="11" id="KW-1185">Reference proteome</keyword>
<organism evidence="10 11">
    <name type="scientific">Elysia crispata</name>
    <name type="common">lettuce slug</name>
    <dbReference type="NCBI Taxonomy" id="231223"/>
    <lineage>
        <taxon>Eukaryota</taxon>
        <taxon>Metazoa</taxon>
        <taxon>Spiralia</taxon>
        <taxon>Lophotrochozoa</taxon>
        <taxon>Mollusca</taxon>
        <taxon>Gastropoda</taxon>
        <taxon>Heterobranchia</taxon>
        <taxon>Euthyneura</taxon>
        <taxon>Panpulmonata</taxon>
        <taxon>Sacoglossa</taxon>
        <taxon>Placobranchoidea</taxon>
        <taxon>Plakobranchidae</taxon>
        <taxon>Elysia</taxon>
    </lineage>
</organism>
<comment type="caution">
    <text evidence="10">The sequence shown here is derived from an EMBL/GenBank/DDBJ whole genome shotgun (WGS) entry which is preliminary data.</text>
</comment>
<dbReference type="GO" id="GO:0008484">
    <property type="term" value="F:sulfuric ester hydrolase activity"/>
    <property type="evidence" value="ECO:0007669"/>
    <property type="project" value="InterPro"/>
</dbReference>
<evidence type="ECO:0000256" key="4">
    <source>
        <dbReference type="ARBA" id="ARBA00022801"/>
    </source>
</evidence>
<evidence type="ECO:0000259" key="9">
    <source>
        <dbReference type="Pfam" id="PF00884"/>
    </source>
</evidence>
<accession>A0AAE1DB34</accession>
<comment type="similarity">
    <text evidence="2">Belongs to the sulfatase family.</text>
</comment>
<proteinExistence type="inferred from homology"/>
<dbReference type="Pfam" id="PF00884">
    <property type="entry name" value="Sulfatase"/>
    <property type="match status" value="1"/>
</dbReference>
<dbReference type="Gene3D" id="3.30.1120.10">
    <property type="match status" value="1"/>
</dbReference>
<dbReference type="CDD" id="cd16029">
    <property type="entry name" value="4-S"/>
    <property type="match status" value="1"/>
</dbReference>
<dbReference type="PANTHER" id="PTHR10342:SF273">
    <property type="entry name" value="RE14504P"/>
    <property type="match status" value="1"/>
</dbReference>
<dbReference type="EMBL" id="JAWDGP010004479">
    <property type="protein sequence ID" value="KAK3763981.1"/>
    <property type="molecule type" value="Genomic_DNA"/>
</dbReference>
<dbReference type="InterPro" id="IPR024607">
    <property type="entry name" value="Sulfatase_CS"/>
</dbReference>
<dbReference type="InterPro" id="IPR047115">
    <property type="entry name" value="ARSB"/>
</dbReference>
<keyword evidence="6" id="KW-0325">Glycoprotein</keyword>